<dbReference type="InterPro" id="IPR001130">
    <property type="entry name" value="TatD-like"/>
</dbReference>
<feature type="binding site" evidence="3">
    <location>
        <position position="6"/>
    </location>
    <ligand>
        <name>a divalent metal cation</name>
        <dbReference type="ChEBI" id="CHEBI:60240"/>
        <label>1</label>
    </ligand>
</feature>
<dbReference type="PIRSF" id="PIRSF005902">
    <property type="entry name" value="DNase_TatD"/>
    <property type="match status" value="1"/>
</dbReference>
<feature type="binding site" evidence="3">
    <location>
        <position position="94"/>
    </location>
    <ligand>
        <name>a divalent metal cation</name>
        <dbReference type="ChEBI" id="CHEBI:60240"/>
        <label>1</label>
    </ligand>
</feature>
<dbReference type="NCBIfam" id="TIGR00010">
    <property type="entry name" value="YchF/TatD family DNA exonuclease"/>
    <property type="match status" value="1"/>
</dbReference>
<accession>A0A1G1XMS8</accession>
<dbReference type="CDD" id="cd01310">
    <property type="entry name" value="TatD_DNAse"/>
    <property type="match status" value="1"/>
</dbReference>
<dbReference type="Gene3D" id="3.20.20.140">
    <property type="entry name" value="Metal-dependent hydrolases"/>
    <property type="match status" value="1"/>
</dbReference>
<dbReference type="PANTHER" id="PTHR46124:SF2">
    <property type="entry name" value="D-AMINOACYL-TRNA DEACYLASE"/>
    <property type="match status" value="1"/>
</dbReference>
<dbReference type="STRING" id="1797529.A2570_00540"/>
<dbReference type="FunFam" id="3.20.20.140:FF:000005">
    <property type="entry name" value="TatD family hydrolase"/>
    <property type="match status" value="1"/>
</dbReference>
<evidence type="ECO:0008006" key="6">
    <source>
        <dbReference type="Google" id="ProtNLM"/>
    </source>
</evidence>
<sequence>MLFDTHCHFPHAKYKKTSEDVVADARMAEVSLLMNIGTSLKESRRAIETTKKFDDVYCSIGIYPHDDRDHAVNVLEKKLEEFLSQPSKIKAIGEIGLDISNWQGGRNLEEQLELFEIQIQLAVKNHLPIVIHNRNGDKEVLELVEKYSKDGLTGVCHCFTQDWEYAKKMLDFEFYLGFGGIITYQSGEYLSEIIKKMPLDRVLVETDSPYLLPEPLRTQNKGEANEPQNVVLVAQKIAEIRSVSYDEVCKITYENGKRIFKID</sequence>
<feature type="binding site" evidence="3">
    <location>
        <position position="207"/>
    </location>
    <ligand>
        <name>a divalent metal cation</name>
        <dbReference type="ChEBI" id="CHEBI:60240"/>
        <label>1</label>
    </ligand>
</feature>
<dbReference type="EMBL" id="MHHY01000003">
    <property type="protein sequence ID" value="OGY40966.1"/>
    <property type="molecule type" value="Genomic_DNA"/>
</dbReference>
<feature type="binding site" evidence="3">
    <location>
        <position position="157"/>
    </location>
    <ligand>
        <name>a divalent metal cation</name>
        <dbReference type="ChEBI" id="CHEBI:60240"/>
        <label>2</label>
    </ligand>
</feature>
<evidence type="ECO:0000313" key="5">
    <source>
        <dbReference type="Proteomes" id="UP000178570"/>
    </source>
</evidence>
<dbReference type="GO" id="GO:0016788">
    <property type="term" value="F:hydrolase activity, acting on ester bonds"/>
    <property type="evidence" value="ECO:0007669"/>
    <property type="project" value="InterPro"/>
</dbReference>
<evidence type="ECO:0000256" key="1">
    <source>
        <dbReference type="ARBA" id="ARBA00022723"/>
    </source>
</evidence>
<name>A0A1G1XMS8_9BACT</name>
<dbReference type="PANTHER" id="PTHR46124">
    <property type="entry name" value="D-AMINOACYL-TRNA DEACYLASE"/>
    <property type="match status" value="1"/>
</dbReference>
<organism evidence="4 5">
    <name type="scientific">Candidatus Brennerbacteria bacterium RIFOXYD1_FULL_41_16</name>
    <dbReference type="NCBI Taxonomy" id="1797529"/>
    <lineage>
        <taxon>Bacteria</taxon>
        <taxon>Candidatus Brenneribacteriota</taxon>
    </lineage>
</organism>
<dbReference type="Proteomes" id="UP000178570">
    <property type="component" value="Unassembled WGS sequence"/>
</dbReference>
<comment type="caution">
    <text evidence="4">The sequence shown here is derived from an EMBL/GenBank/DDBJ whole genome shotgun (WGS) entry which is preliminary data.</text>
</comment>
<evidence type="ECO:0000313" key="4">
    <source>
        <dbReference type="EMBL" id="OGY40966.1"/>
    </source>
</evidence>
<dbReference type="Pfam" id="PF01026">
    <property type="entry name" value="TatD_DNase"/>
    <property type="match status" value="1"/>
</dbReference>
<dbReference type="SUPFAM" id="SSF51556">
    <property type="entry name" value="Metallo-dependent hydrolases"/>
    <property type="match status" value="1"/>
</dbReference>
<keyword evidence="2" id="KW-0378">Hydrolase</keyword>
<dbReference type="AlphaFoldDB" id="A0A1G1XMS8"/>
<feature type="binding site" evidence="3">
    <location>
        <position position="132"/>
    </location>
    <ligand>
        <name>a divalent metal cation</name>
        <dbReference type="ChEBI" id="CHEBI:60240"/>
        <label>2</label>
    </ligand>
</feature>
<dbReference type="GO" id="GO:0046872">
    <property type="term" value="F:metal ion binding"/>
    <property type="evidence" value="ECO:0007669"/>
    <property type="project" value="UniProtKB-KW"/>
</dbReference>
<evidence type="ECO:0000256" key="2">
    <source>
        <dbReference type="ARBA" id="ARBA00022801"/>
    </source>
</evidence>
<reference evidence="4 5" key="1">
    <citation type="journal article" date="2016" name="Nat. Commun.">
        <title>Thousands of microbial genomes shed light on interconnected biogeochemical processes in an aquifer system.</title>
        <authorList>
            <person name="Anantharaman K."/>
            <person name="Brown C.T."/>
            <person name="Hug L.A."/>
            <person name="Sharon I."/>
            <person name="Castelle C.J."/>
            <person name="Probst A.J."/>
            <person name="Thomas B.C."/>
            <person name="Singh A."/>
            <person name="Wilkins M.J."/>
            <person name="Karaoz U."/>
            <person name="Brodie E.L."/>
            <person name="Williams K.H."/>
            <person name="Hubbard S.S."/>
            <person name="Banfield J.F."/>
        </authorList>
    </citation>
    <scope>NUCLEOTIDE SEQUENCE [LARGE SCALE GENOMIC DNA]</scope>
</reference>
<evidence type="ECO:0000256" key="3">
    <source>
        <dbReference type="PIRSR" id="PIRSR005902-1"/>
    </source>
</evidence>
<keyword evidence="1 3" id="KW-0479">Metal-binding</keyword>
<dbReference type="InterPro" id="IPR032466">
    <property type="entry name" value="Metal_Hydrolase"/>
</dbReference>
<dbReference type="GO" id="GO:0004536">
    <property type="term" value="F:DNA nuclease activity"/>
    <property type="evidence" value="ECO:0007669"/>
    <property type="project" value="InterPro"/>
</dbReference>
<protein>
    <recommendedName>
        <fullName evidence="6">Hydrolase TatD</fullName>
    </recommendedName>
</protein>
<feature type="binding site" evidence="3">
    <location>
        <position position="8"/>
    </location>
    <ligand>
        <name>a divalent metal cation</name>
        <dbReference type="ChEBI" id="CHEBI:60240"/>
        <label>1</label>
    </ligand>
</feature>
<gene>
    <name evidence="4" type="ORF">A2570_00540</name>
</gene>
<proteinExistence type="predicted"/>
<dbReference type="InterPro" id="IPR015991">
    <property type="entry name" value="TatD/YcfH-like"/>
</dbReference>